<dbReference type="EMBL" id="LUAY01007047">
    <property type="protein sequence ID" value="KYB44932.1"/>
    <property type="molecule type" value="Genomic_DNA"/>
</dbReference>
<evidence type="ECO:0000313" key="1">
    <source>
        <dbReference type="EMBL" id="KYB44932.1"/>
    </source>
</evidence>
<dbReference type="AlphaFoldDB" id="A0A656Z396"/>
<name>A0A656Z396_BRUAN</name>
<comment type="caution">
    <text evidence="1">The sequence shown here is derived from an EMBL/GenBank/DDBJ whole genome shotgun (WGS) entry which is preliminary data.</text>
</comment>
<reference evidence="1" key="1">
    <citation type="submission" date="2016-02" db="EMBL/GenBank/DDBJ databases">
        <title>Genomic sequences of Ochrobactrum anthropi.</title>
        <authorList>
            <person name="Chudasama K.S."/>
            <person name="Thaker V.S."/>
        </authorList>
    </citation>
    <scope>NUCLEOTIDE SEQUENCE [LARGE SCALE GENOMIC DNA]</scope>
    <source>
        <strain evidence="1">SUBG007</strain>
    </source>
</reference>
<gene>
    <name evidence="1" type="ORF">AB664_16545</name>
</gene>
<sequence length="88" mass="9338">MPDQNGRARVDFESLGLANSGDPVRARFEVLVIGAKKEADARAELQTTAFIWPGVSRHSSGDINDAPVPSTYDAPVLAALTVQKVAFG</sequence>
<organism evidence="1">
    <name type="scientific">Brucella anthropi</name>
    <name type="common">Ochrobactrum anthropi</name>
    <dbReference type="NCBI Taxonomy" id="529"/>
    <lineage>
        <taxon>Bacteria</taxon>
        <taxon>Pseudomonadati</taxon>
        <taxon>Pseudomonadota</taxon>
        <taxon>Alphaproteobacteria</taxon>
        <taxon>Hyphomicrobiales</taxon>
        <taxon>Brucellaceae</taxon>
        <taxon>Brucella/Ochrobactrum group</taxon>
        <taxon>Brucella</taxon>
    </lineage>
</organism>
<proteinExistence type="predicted"/>
<protein>
    <submittedName>
        <fullName evidence="1">Uncharacterized protein</fullName>
    </submittedName>
</protein>
<accession>A0A656Z396</accession>